<proteinExistence type="predicted"/>
<dbReference type="Gene3D" id="3.40.50.1000">
    <property type="entry name" value="HAD superfamily/HAD-like"/>
    <property type="match status" value="1"/>
</dbReference>
<dbReference type="Pfam" id="PF00702">
    <property type="entry name" value="Hydrolase"/>
    <property type="match status" value="1"/>
</dbReference>
<reference evidence="1" key="1">
    <citation type="submission" date="2021-06" db="EMBL/GenBank/DDBJ databases">
        <authorList>
            <person name="Kallberg Y."/>
            <person name="Tangrot J."/>
            <person name="Rosling A."/>
        </authorList>
    </citation>
    <scope>NUCLEOTIDE SEQUENCE</scope>
    <source>
        <strain evidence="1">UK204</strain>
    </source>
</reference>
<dbReference type="OrthoDB" id="444127at2759"/>
<organism evidence="1 2">
    <name type="scientific">Funneliformis caledonium</name>
    <dbReference type="NCBI Taxonomy" id="1117310"/>
    <lineage>
        <taxon>Eukaryota</taxon>
        <taxon>Fungi</taxon>
        <taxon>Fungi incertae sedis</taxon>
        <taxon>Mucoromycota</taxon>
        <taxon>Glomeromycotina</taxon>
        <taxon>Glomeromycetes</taxon>
        <taxon>Glomerales</taxon>
        <taxon>Glomeraceae</taxon>
        <taxon>Funneliformis</taxon>
    </lineage>
</organism>
<dbReference type="InterPro" id="IPR044924">
    <property type="entry name" value="HAD-SF_hydro_IA_REG-2-like_cap"/>
</dbReference>
<sequence>DLLQKSIINAATKTISNKYISHHARDLYLAKEAAKFGMKLEGSLIDKKFRESFRNVYKIYHNYGYDSGLSSKEWWSKVIEATFIEAGIDKRDLLPILPMLSTNIYKKFTTSEAYELYDETEYVLNELHNVRKIKLGVISNLDERLGIGKFGVEKPDVKIFKKALELGGIKEGNVKQVLHIGDDEVRDYQGAKNIGINALLIKRTEDTNSKEIIKNTQPNQQEKHHYVIHNLNELFNYL</sequence>
<dbReference type="PANTHER" id="PTHR46191">
    <property type="match status" value="1"/>
</dbReference>
<dbReference type="GO" id="GO:0016791">
    <property type="term" value="F:phosphatase activity"/>
    <property type="evidence" value="ECO:0007669"/>
    <property type="project" value="UniProtKB-ARBA"/>
</dbReference>
<dbReference type="SUPFAM" id="SSF56784">
    <property type="entry name" value="HAD-like"/>
    <property type="match status" value="1"/>
</dbReference>
<dbReference type="InterPro" id="IPR036412">
    <property type="entry name" value="HAD-like_sf"/>
</dbReference>
<keyword evidence="2" id="KW-1185">Reference proteome</keyword>
<dbReference type="Gene3D" id="1.10.150.720">
    <property type="entry name" value="Haloacid dehalogenase-like hydrolase"/>
    <property type="match status" value="1"/>
</dbReference>
<name>A0A9N9CPY2_9GLOM</name>
<dbReference type="EMBL" id="CAJVPQ010002800">
    <property type="protein sequence ID" value="CAG8608846.1"/>
    <property type="molecule type" value="Genomic_DNA"/>
</dbReference>
<dbReference type="NCBIfam" id="TIGR01549">
    <property type="entry name" value="HAD-SF-IA-v1"/>
    <property type="match status" value="1"/>
</dbReference>
<dbReference type="InterPro" id="IPR023214">
    <property type="entry name" value="HAD_sf"/>
</dbReference>
<dbReference type="GO" id="GO:0005634">
    <property type="term" value="C:nucleus"/>
    <property type="evidence" value="ECO:0007669"/>
    <property type="project" value="TreeGrafter"/>
</dbReference>
<accession>A0A9N9CPY2</accession>
<comment type="caution">
    <text evidence="1">The sequence shown here is derived from an EMBL/GenBank/DDBJ whole genome shotgun (WGS) entry which is preliminary data.</text>
</comment>
<feature type="non-terminal residue" evidence="1">
    <location>
        <position position="238"/>
    </location>
</feature>
<evidence type="ECO:0000313" key="1">
    <source>
        <dbReference type="EMBL" id="CAG8608846.1"/>
    </source>
</evidence>
<dbReference type="InterPro" id="IPR006439">
    <property type="entry name" value="HAD-SF_hydro_IA"/>
</dbReference>
<dbReference type="AlphaFoldDB" id="A0A9N9CPY2"/>
<dbReference type="PANTHER" id="PTHR46191:SF2">
    <property type="entry name" value="HALOACID DEHALOGENASE-LIKE HYDROLASE DOMAIN-CONTAINING PROTEIN 3"/>
    <property type="match status" value="1"/>
</dbReference>
<dbReference type="Proteomes" id="UP000789570">
    <property type="component" value="Unassembled WGS sequence"/>
</dbReference>
<evidence type="ECO:0000313" key="2">
    <source>
        <dbReference type="Proteomes" id="UP000789570"/>
    </source>
</evidence>
<gene>
    <name evidence="1" type="ORF">FCALED_LOCUS8966</name>
</gene>
<protein>
    <submittedName>
        <fullName evidence="1">15822_t:CDS:1</fullName>
    </submittedName>
</protein>
<dbReference type="InterPro" id="IPR051828">
    <property type="entry name" value="HAD-like_hydrolase_domain"/>
</dbReference>